<sequence length="259" mass="30341">MSTSESYPGQNVLISYIKKQKIKASYCGFLKNYHDIIVISTISDNWDKLNNTWAVLNNWKTLDNLWAGRFLSEGTDFPDIKDKLNIEHSHYARTLQIYWRRIIKEYKEYKKEKENHLKIIEVSAKDQSIPDKNHSFSEDYTIKDYSISSNSPKDSIFTKDQSIPDKNHSISEDYSIKDYPISSNSPKDSIFTKDHSITAEDHSIPTNDHFISAKNHSKISYKSTNFSNFCYDILQKLDEQSNIHPFYKYAKNKKIQIKL</sequence>
<gene>
    <name evidence="1" type="ORF">CHRIB12_LOCUS1157</name>
</gene>
<accession>A0A916DZH6</accession>
<reference evidence="1" key="1">
    <citation type="submission" date="2020-05" db="EMBL/GenBank/DDBJ databases">
        <authorList>
            <person name="Rincon C."/>
            <person name="Sanders R I."/>
            <person name="Robbins C."/>
            <person name="Chaturvedi A."/>
        </authorList>
    </citation>
    <scope>NUCLEOTIDE SEQUENCE</scope>
    <source>
        <strain evidence="1">CHB12</strain>
    </source>
</reference>
<organism evidence="1 2">
    <name type="scientific">Rhizophagus irregularis</name>
    <dbReference type="NCBI Taxonomy" id="588596"/>
    <lineage>
        <taxon>Eukaryota</taxon>
        <taxon>Fungi</taxon>
        <taxon>Fungi incertae sedis</taxon>
        <taxon>Mucoromycota</taxon>
        <taxon>Glomeromycotina</taxon>
        <taxon>Glomeromycetes</taxon>
        <taxon>Glomerales</taxon>
        <taxon>Glomeraceae</taxon>
        <taxon>Rhizophagus</taxon>
    </lineage>
</organism>
<name>A0A916DZH6_9GLOM</name>
<evidence type="ECO:0000313" key="1">
    <source>
        <dbReference type="EMBL" id="CAB5304965.1"/>
    </source>
</evidence>
<comment type="caution">
    <text evidence="1">The sequence shown here is derived from an EMBL/GenBank/DDBJ whole genome shotgun (WGS) entry which is preliminary data.</text>
</comment>
<proteinExistence type="predicted"/>
<dbReference type="Proteomes" id="UP000684084">
    <property type="component" value="Unassembled WGS sequence"/>
</dbReference>
<dbReference type="AlphaFoldDB" id="A0A916DZH6"/>
<evidence type="ECO:0000313" key="2">
    <source>
        <dbReference type="Proteomes" id="UP000684084"/>
    </source>
</evidence>
<dbReference type="EMBL" id="CAGKOT010000001">
    <property type="protein sequence ID" value="CAB5304965.1"/>
    <property type="molecule type" value="Genomic_DNA"/>
</dbReference>
<protein>
    <submittedName>
        <fullName evidence="1">Uncharacterized protein</fullName>
    </submittedName>
</protein>
<dbReference type="OrthoDB" id="2427179at2759"/>